<dbReference type="Pfam" id="PF02955">
    <property type="entry name" value="GSH-S_ATP"/>
    <property type="match status" value="1"/>
</dbReference>
<dbReference type="InterPro" id="IPR004218">
    <property type="entry name" value="GSHS_ATP-bd"/>
</dbReference>
<dbReference type="AlphaFoldDB" id="A0A9W5MZ65"/>
<dbReference type="GO" id="GO:0005524">
    <property type="term" value="F:ATP binding"/>
    <property type="evidence" value="ECO:0007669"/>
    <property type="project" value="InterPro"/>
</dbReference>
<dbReference type="Gene3D" id="3.30.470.20">
    <property type="entry name" value="ATP-grasp fold, B domain"/>
    <property type="match status" value="1"/>
</dbReference>
<dbReference type="PANTHER" id="PTHR39217:SF1">
    <property type="entry name" value="GLUTATHIONE SYNTHETASE"/>
    <property type="match status" value="1"/>
</dbReference>
<feature type="domain" description="Prokaryotic glutathione synthetase ATP-binding" evidence="1">
    <location>
        <begin position="103"/>
        <end position="208"/>
    </location>
</feature>
<reference evidence="2 3" key="1">
    <citation type="submission" date="2010-01" db="EMBL/GenBank/DDBJ databases">
        <authorList>
            <person name="Weinstock G."/>
            <person name="Sodergren E."/>
            <person name="Clifton S."/>
            <person name="Fulton L."/>
            <person name="Fulton B."/>
            <person name="Courtney L."/>
            <person name="Fronick C."/>
            <person name="Harrison M."/>
            <person name="Strong C."/>
            <person name="Farmer C."/>
            <person name="Delahaunty K."/>
            <person name="Markovic C."/>
            <person name="Hall O."/>
            <person name="Minx P."/>
            <person name="Tomlinson C."/>
            <person name="Mitreva M."/>
            <person name="Nelson J."/>
            <person name="Hou S."/>
            <person name="Wollam A."/>
            <person name="Pepin K.H."/>
            <person name="Johnson M."/>
            <person name="Bhonagiri V."/>
            <person name="Nash W.E."/>
            <person name="Warren W."/>
            <person name="Chinwalla A."/>
            <person name="Mardis E.R."/>
            <person name="Wilson R.K."/>
        </authorList>
    </citation>
    <scope>NUCLEOTIDE SEQUENCE [LARGE SCALE GENOMIC DNA]</scope>
    <source>
        <strain evidence="2 3">NJ9703</strain>
    </source>
</reference>
<accession>A0A9W5MZ65</accession>
<sequence length="285" mass="31230">MTEQTVLALITCQTYPEPSDNLKTLAACLESMGVKTVFDAWQNHPSATFLLPLCAWDYAAEPEAFRQWLEHAGQAGQRFINPPELMAWNMEKTYLCDLAARGAQVIPSVFVPPQKAELADILNQQGWTEAVIKPAFGQSGKGVVKVCAEALDVNMADYPQGMIVQPYIREIETAGETSLVFFNGAFSHAVRRQPPQGEWRANSAYGVSVFGIEPPEFAISAAQDVLAALPQMPVYARVDGTLVGDTFLLNELELIEPALYLHTSEGATERFARVLAQLLGQHSST</sequence>
<dbReference type="InterPro" id="IPR053191">
    <property type="entry name" value="DcsG_Biosynth_Enzyme"/>
</dbReference>
<dbReference type="EMBL" id="ACEO02000007">
    <property type="protein sequence ID" value="EFC51923.1"/>
    <property type="molecule type" value="Genomic_DNA"/>
</dbReference>
<comment type="caution">
    <text evidence="2">The sequence shown here is derived from an EMBL/GenBank/DDBJ whole genome shotgun (WGS) entry which is preliminary data.</text>
</comment>
<dbReference type="RefSeq" id="WP_004520216.1">
    <property type="nucleotide sequence ID" value="NZ_ACEO02000007.1"/>
</dbReference>
<gene>
    <name evidence="2" type="ORF">NEISUBOT_04631</name>
</gene>
<dbReference type="Proteomes" id="UP000004621">
    <property type="component" value="Unassembled WGS sequence"/>
</dbReference>
<dbReference type="GO" id="GO:0004363">
    <property type="term" value="F:glutathione synthase activity"/>
    <property type="evidence" value="ECO:0007669"/>
    <property type="project" value="InterPro"/>
</dbReference>
<protein>
    <recommendedName>
        <fullName evidence="1">Prokaryotic glutathione synthetase ATP-binding domain-containing protein</fullName>
    </recommendedName>
</protein>
<organism evidence="2 3">
    <name type="scientific">Neisseria subflava NJ9703</name>
    <dbReference type="NCBI Taxonomy" id="546268"/>
    <lineage>
        <taxon>Bacteria</taxon>
        <taxon>Pseudomonadati</taxon>
        <taxon>Pseudomonadota</taxon>
        <taxon>Betaproteobacteria</taxon>
        <taxon>Neisseriales</taxon>
        <taxon>Neisseriaceae</taxon>
        <taxon>Neisseria</taxon>
    </lineage>
</organism>
<name>A0A9W5MZ65_NEISU</name>
<evidence type="ECO:0000259" key="1">
    <source>
        <dbReference type="Pfam" id="PF02955"/>
    </source>
</evidence>
<evidence type="ECO:0000313" key="3">
    <source>
        <dbReference type="Proteomes" id="UP000004621"/>
    </source>
</evidence>
<evidence type="ECO:0000313" key="2">
    <source>
        <dbReference type="EMBL" id="EFC51923.1"/>
    </source>
</evidence>
<dbReference type="SUPFAM" id="SSF56059">
    <property type="entry name" value="Glutathione synthetase ATP-binding domain-like"/>
    <property type="match status" value="1"/>
</dbReference>
<proteinExistence type="predicted"/>
<dbReference type="PANTHER" id="PTHR39217">
    <property type="match status" value="1"/>
</dbReference>